<feature type="transmembrane region" description="Helical" evidence="5">
    <location>
        <begin position="360"/>
        <end position="380"/>
    </location>
</feature>
<proteinExistence type="predicted"/>
<protein>
    <submittedName>
        <fullName evidence="7">Sulfate permease</fullName>
    </submittedName>
</protein>
<accession>A0A935T984</accession>
<dbReference type="Pfam" id="PF01740">
    <property type="entry name" value="STAS"/>
    <property type="match status" value="1"/>
</dbReference>
<comment type="subcellular location">
    <subcellularLocation>
        <location evidence="1">Membrane</location>
        <topology evidence="1">Multi-pass membrane protein</topology>
    </subcellularLocation>
</comment>
<keyword evidence="4 5" id="KW-0472">Membrane</keyword>
<dbReference type="PANTHER" id="PTHR11814">
    <property type="entry name" value="SULFATE TRANSPORTER"/>
    <property type="match status" value="1"/>
</dbReference>
<feature type="transmembrane region" description="Helical" evidence="5">
    <location>
        <begin position="43"/>
        <end position="59"/>
    </location>
</feature>
<feature type="transmembrane region" description="Helical" evidence="5">
    <location>
        <begin position="121"/>
        <end position="140"/>
    </location>
</feature>
<comment type="caution">
    <text evidence="7">The sequence shown here is derived from an EMBL/GenBank/DDBJ whole genome shotgun (WGS) entry which is preliminary data.</text>
</comment>
<organism evidence="7 8">
    <name type="scientific">Candidatus Accumulibacter affinis</name>
    <dbReference type="NCBI Taxonomy" id="2954384"/>
    <lineage>
        <taxon>Bacteria</taxon>
        <taxon>Pseudomonadati</taxon>
        <taxon>Pseudomonadota</taxon>
        <taxon>Betaproteobacteria</taxon>
        <taxon>Candidatus Accumulibacter</taxon>
    </lineage>
</organism>
<name>A0A935T984_9PROT</name>
<dbReference type="EMBL" id="JADJOT010000003">
    <property type="protein sequence ID" value="MBK7953268.1"/>
    <property type="molecule type" value="Genomic_DNA"/>
</dbReference>
<keyword evidence="3 5" id="KW-1133">Transmembrane helix</keyword>
<evidence type="ECO:0000256" key="2">
    <source>
        <dbReference type="ARBA" id="ARBA00022692"/>
    </source>
</evidence>
<keyword evidence="2 5" id="KW-0812">Transmembrane</keyword>
<feature type="transmembrane region" description="Helical" evidence="5">
    <location>
        <begin position="334"/>
        <end position="355"/>
    </location>
</feature>
<dbReference type="SUPFAM" id="SSF52091">
    <property type="entry name" value="SpoIIaa-like"/>
    <property type="match status" value="1"/>
</dbReference>
<evidence type="ECO:0000256" key="5">
    <source>
        <dbReference type="SAM" id="Phobius"/>
    </source>
</evidence>
<evidence type="ECO:0000313" key="7">
    <source>
        <dbReference type="EMBL" id="MBK7953268.1"/>
    </source>
</evidence>
<dbReference type="InterPro" id="IPR002645">
    <property type="entry name" value="STAS_dom"/>
</dbReference>
<gene>
    <name evidence="7" type="primary">sulP</name>
    <name evidence="7" type="ORF">IPK02_04395</name>
</gene>
<feature type="transmembrane region" description="Helical" evidence="5">
    <location>
        <begin position="392"/>
        <end position="416"/>
    </location>
</feature>
<dbReference type="Gene3D" id="3.30.750.24">
    <property type="entry name" value="STAS domain"/>
    <property type="match status" value="1"/>
</dbReference>
<dbReference type="InterPro" id="IPR011547">
    <property type="entry name" value="SLC26A/SulP_dom"/>
</dbReference>
<dbReference type="Pfam" id="PF00916">
    <property type="entry name" value="Sulfate_transp"/>
    <property type="match status" value="1"/>
</dbReference>
<dbReference type="NCBIfam" id="TIGR00815">
    <property type="entry name" value="sulP"/>
    <property type="match status" value="1"/>
</dbReference>
<feature type="transmembrane region" description="Helical" evidence="5">
    <location>
        <begin position="90"/>
        <end position="109"/>
    </location>
</feature>
<dbReference type="CDD" id="cd07042">
    <property type="entry name" value="STAS_SulP_like_sulfate_transporter"/>
    <property type="match status" value="1"/>
</dbReference>
<feature type="transmembrane region" description="Helical" evidence="5">
    <location>
        <begin position="175"/>
        <end position="196"/>
    </location>
</feature>
<evidence type="ECO:0000259" key="6">
    <source>
        <dbReference type="PROSITE" id="PS50801"/>
    </source>
</evidence>
<dbReference type="InterPro" id="IPR001902">
    <property type="entry name" value="SLC26A/SulP_fam"/>
</dbReference>
<evidence type="ECO:0000256" key="4">
    <source>
        <dbReference type="ARBA" id="ARBA00023136"/>
    </source>
</evidence>
<evidence type="ECO:0000313" key="8">
    <source>
        <dbReference type="Proteomes" id="UP000706151"/>
    </source>
</evidence>
<dbReference type="PROSITE" id="PS50801">
    <property type="entry name" value="STAS"/>
    <property type="match status" value="1"/>
</dbReference>
<evidence type="ECO:0000256" key="3">
    <source>
        <dbReference type="ARBA" id="ARBA00022989"/>
    </source>
</evidence>
<dbReference type="InterPro" id="IPR036513">
    <property type="entry name" value="STAS_dom_sf"/>
</dbReference>
<feature type="transmembrane region" description="Helical" evidence="5">
    <location>
        <begin position="296"/>
        <end position="314"/>
    </location>
</feature>
<dbReference type="GO" id="GO:0055085">
    <property type="term" value="P:transmembrane transport"/>
    <property type="evidence" value="ECO:0007669"/>
    <property type="project" value="InterPro"/>
</dbReference>
<feature type="transmembrane region" description="Helical" evidence="5">
    <location>
        <begin position="248"/>
        <end position="275"/>
    </location>
</feature>
<feature type="domain" description="STAS" evidence="6">
    <location>
        <begin position="446"/>
        <end position="559"/>
    </location>
</feature>
<sequence length="568" mass="59136">MPAWLRNYRREKLGADLAAGLIVTVLVVPQSLAYALLAGLPPQVGLYVSIFPVIAYALLGSSMVQAVGPVAITAIMTYAVLSPLAAPGSAAYIALAAALSLISGAMLLLCGAIRLGYLAQLLSRPVISGFISGSAVLIILSQTKHLLGVSATGDNTWQVLAALLNQLPLSQVPTVAIGLSALLTLALVRTGLAGSLTRLGVSSARAAFVVRLMPVLVVLLGTLAVIAGDLDRHHGVAVVGSVVEGLPAFAFFLPAYDTCKALIVAASVMTLIGMVQNITMAQALAIKRRERVDANAELLGLGAANVVAAFYGGMPVGGGLSRSAVNVAAGAQTPLASIVSALSMIAVVAGAAHWLARLPLAVLAASIIVAAYPMIDLRALREAWDYDHADGLAWLGTAGGVLIFGLEIGIGLGVVLSMGTLLLRASTPHIAVIGRIPGSEHFRNVERHDVETIPGVVFVRIDESLFFGNLGAVELRLNQELENSTETSDLVLVMSAVNRMDATAVEVFAELNRELAERPTRLHLAEVKGPVQDRLMHSPLWASLSGEVFLSANAAFEKLGRQASRVLA</sequence>
<dbReference type="Proteomes" id="UP000706151">
    <property type="component" value="Unassembled WGS sequence"/>
</dbReference>
<reference evidence="7 8" key="1">
    <citation type="submission" date="2020-10" db="EMBL/GenBank/DDBJ databases">
        <title>Connecting structure to function with the recovery of over 1000 high-quality activated sludge metagenome-assembled genomes encoding full-length rRNA genes using long-read sequencing.</title>
        <authorList>
            <person name="Singleton C.M."/>
            <person name="Petriglieri F."/>
            <person name="Kristensen J.M."/>
            <person name="Kirkegaard R.H."/>
            <person name="Michaelsen T.Y."/>
            <person name="Andersen M.H."/>
            <person name="Karst S.M."/>
            <person name="Dueholm M.S."/>
            <person name="Nielsen P.H."/>
            <person name="Albertsen M."/>
        </authorList>
    </citation>
    <scope>NUCLEOTIDE SEQUENCE [LARGE SCALE GENOMIC DNA]</scope>
    <source>
        <strain evidence="7">Fred_18-Q3-R57-64_BAT3C.720</strain>
    </source>
</reference>
<feature type="transmembrane region" description="Helical" evidence="5">
    <location>
        <begin position="66"/>
        <end position="84"/>
    </location>
</feature>
<evidence type="ECO:0000256" key="1">
    <source>
        <dbReference type="ARBA" id="ARBA00004141"/>
    </source>
</evidence>
<dbReference type="GO" id="GO:0016020">
    <property type="term" value="C:membrane"/>
    <property type="evidence" value="ECO:0007669"/>
    <property type="project" value="UniProtKB-SubCell"/>
</dbReference>
<feature type="transmembrane region" description="Helical" evidence="5">
    <location>
        <begin position="208"/>
        <end position="228"/>
    </location>
</feature>
<dbReference type="AlphaFoldDB" id="A0A935T984"/>